<keyword evidence="1" id="KW-0413">Isomerase</keyword>
<dbReference type="EMBL" id="UINC01014197">
    <property type="protein sequence ID" value="SVA60757.1"/>
    <property type="molecule type" value="Genomic_DNA"/>
</dbReference>
<feature type="non-terminal residue" evidence="4">
    <location>
        <position position="1"/>
    </location>
</feature>
<evidence type="ECO:0000313" key="4">
    <source>
        <dbReference type="EMBL" id="SVA60757.1"/>
    </source>
</evidence>
<evidence type="ECO:0000256" key="1">
    <source>
        <dbReference type="ARBA" id="ARBA00023235"/>
    </source>
</evidence>
<dbReference type="GO" id="GO:0046417">
    <property type="term" value="P:chorismate metabolic process"/>
    <property type="evidence" value="ECO:0007669"/>
    <property type="project" value="InterPro"/>
</dbReference>
<dbReference type="Gene3D" id="1.20.59.10">
    <property type="entry name" value="Chorismate mutase"/>
    <property type="match status" value="1"/>
</dbReference>
<dbReference type="InterPro" id="IPR036263">
    <property type="entry name" value="Chorismate_II_sf"/>
</dbReference>
<gene>
    <name evidence="4" type="ORF">METZ01_LOCUS113611</name>
</gene>
<protein>
    <recommendedName>
        <fullName evidence="3">Chorismate mutase domain-containing protein</fullName>
    </recommendedName>
</protein>
<dbReference type="Pfam" id="PF01817">
    <property type="entry name" value="CM_2"/>
    <property type="match status" value="1"/>
</dbReference>
<dbReference type="SMART" id="SM00830">
    <property type="entry name" value="CM_2"/>
    <property type="match status" value="1"/>
</dbReference>
<dbReference type="InterPro" id="IPR036979">
    <property type="entry name" value="CM_dom_sf"/>
</dbReference>
<proteinExistence type="predicted"/>
<feature type="domain" description="Chorismate mutase" evidence="3">
    <location>
        <begin position="4"/>
        <end position="91"/>
    </location>
</feature>
<evidence type="ECO:0000259" key="3">
    <source>
        <dbReference type="PROSITE" id="PS51168"/>
    </source>
</evidence>
<accession>A0A381X9A6</accession>
<dbReference type="PANTHER" id="PTHR38041">
    <property type="entry name" value="CHORISMATE MUTASE"/>
    <property type="match status" value="1"/>
</dbReference>
<sequence length="91" mass="10665">VSNNQEGQSLEKLRSRIDELDTELLKLLNERAKCVIKIGKIKQKEKKDVLVPMREKELLDRLRTVNKGPMADEMVIYLFQQIIDTLKDLQK</sequence>
<dbReference type="GO" id="GO:0009697">
    <property type="term" value="P:salicylic acid biosynthetic process"/>
    <property type="evidence" value="ECO:0007669"/>
    <property type="project" value="TreeGrafter"/>
</dbReference>
<keyword evidence="2" id="KW-0175">Coiled coil</keyword>
<evidence type="ECO:0000256" key="2">
    <source>
        <dbReference type="SAM" id="Coils"/>
    </source>
</evidence>
<dbReference type="InterPro" id="IPR002701">
    <property type="entry name" value="CM_II_prokaryot"/>
</dbReference>
<dbReference type="AlphaFoldDB" id="A0A381X9A6"/>
<feature type="coiled-coil region" evidence="2">
    <location>
        <begin position="3"/>
        <end position="30"/>
    </location>
</feature>
<reference evidence="4" key="1">
    <citation type="submission" date="2018-05" db="EMBL/GenBank/DDBJ databases">
        <authorList>
            <person name="Lanie J.A."/>
            <person name="Ng W.-L."/>
            <person name="Kazmierczak K.M."/>
            <person name="Andrzejewski T.M."/>
            <person name="Davidsen T.M."/>
            <person name="Wayne K.J."/>
            <person name="Tettelin H."/>
            <person name="Glass J.I."/>
            <person name="Rusch D."/>
            <person name="Podicherti R."/>
            <person name="Tsui H.-C.T."/>
            <person name="Winkler M.E."/>
        </authorList>
    </citation>
    <scope>NUCLEOTIDE SEQUENCE</scope>
</reference>
<dbReference type="InterPro" id="IPR051331">
    <property type="entry name" value="Chorismate_mutase-related"/>
</dbReference>
<dbReference type="SUPFAM" id="SSF48600">
    <property type="entry name" value="Chorismate mutase II"/>
    <property type="match status" value="1"/>
</dbReference>
<dbReference type="PROSITE" id="PS51168">
    <property type="entry name" value="CHORISMATE_MUT_2"/>
    <property type="match status" value="1"/>
</dbReference>
<dbReference type="PANTHER" id="PTHR38041:SF1">
    <property type="entry name" value="CHORISMATE MUTASE"/>
    <property type="match status" value="1"/>
</dbReference>
<organism evidence="4">
    <name type="scientific">marine metagenome</name>
    <dbReference type="NCBI Taxonomy" id="408172"/>
    <lineage>
        <taxon>unclassified sequences</taxon>
        <taxon>metagenomes</taxon>
        <taxon>ecological metagenomes</taxon>
    </lineage>
</organism>
<dbReference type="GO" id="GO:0004106">
    <property type="term" value="F:chorismate mutase activity"/>
    <property type="evidence" value="ECO:0007669"/>
    <property type="project" value="InterPro"/>
</dbReference>
<name>A0A381X9A6_9ZZZZ</name>